<feature type="transmembrane region" description="Helical" evidence="9">
    <location>
        <begin position="93"/>
        <end position="110"/>
    </location>
</feature>
<dbReference type="PANTHER" id="PTHR34308:SF1">
    <property type="entry name" value="COBALAMIN BIOSYNTHESIS PROTEIN CBIB"/>
    <property type="match status" value="1"/>
</dbReference>
<evidence type="ECO:0000313" key="10">
    <source>
        <dbReference type="EMBL" id="SDB20298.1"/>
    </source>
</evidence>
<dbReference type="OrthoDB" id="9811967at2"/>
<dbReference type="Proteomes" id="UP000199228">
    <property type="component" value="Unassembled WGS sequence"/>
</dbReference>
<comment type="subcellular location">
    <subcellularLocation>
        <location evidence="1 9">Cell membrane</location>
        <topology evidence="1 9">Multi-pass membrane protein</topology>
    </subcellularLocation>
</comment>
<feature type="transmembrane region" description="Helical" evidence="9">
    <location>
        <begin position="63"/>
        <end position="87"/>
    </location>
</feature>
<keyword evidence="6 9" id="KW-0812">Transmembrane</keyword>
<feature type="transmembrane region" description="Helical" evidence="9">
    <location>
        <begin position="7"/>
        <end position="28"/>
    </location>
</feature>
<organism evidence="10 11">
    <name type="scientific">Eubacterium oxidoreducens</name>
    <dbReference type="NCBI Taxonomy" id="1732"/>
    <lineage>
        <taxon>Bacteria</taxon>
        <taxon>Bacillati</taxon>
        <taxon>Bacillota</taxon>
        <taxon>Clostridia</taxon>
        <taxon>Eubacteriales</taxon>
        <taxon>Eubacteriaceae</taxon>
        <taxon>Eubacterium</taxon>
    </lineage>
</organism>
<dbReference type="GO" id="GO:0048472">
    <property type="term" value="F:threonine-phosphate decarboxylase activity"/>
    <property type="evidence" value="ECO:0007669"/>
    <property type="project" value="InterPro"/>
</dbReference>
<dbReference type="STRING" id="1732.SAMN02910417_01546"/>
<evidence type="ECO:0000256" key="9">
    <source>
        <dbReference type="HAMAP-Rule" id="MF_00024"/>
    </source>
</evidence>
<dbReference type="HAMAP" id="MF_00024">
    <property type="entry name" value="CobD_CbiB"/>
    <property type="match status" value="1"/>
</dbReference>
<dbReference type="UniPathway" id="UPA00148"/>
<dbReference type="Pfam" id="PF03186">
    <property type="entry name" value="CobD_Cbib"/>
    <property type="match status" value="1"/>
</dbReference>
<dbReference type="NCBIfam" id="TIGR00380">
    <property type="entry name" value="cobal_cbiB"/>
    <property type="match status" value="1"/>
</dbReference>
<sequence>MILRIIINYWTFISFSIIIGYFADLLFGDPQGRWHPIRLIGGMIAGTKKILRRILPKKKAGEIVGGILLVLIVLLFTGVVTTAVLFIGLYIHWLLGVCIECYMCYTIFAAKSLRVESMKVFEALQTKGLAEGREAVSMIVGRDTKTLNEEGVIKAAVETIAENTSDGVIAPMIYLIIGGPILGFLYKAVNTMDSMVGYKNDEYLYFGRAAAKTDDVWNFFPARLSALFMIWGSKLAGLNRKEAYRIYIRDRGRHASPNSAQTESVMAGALGVELSGDAWYFGKKIHKPTIGDATRRIERLDILRANKLMYASSALAMIMLFVARWLITLFL</sequence>
<dbReference type="GO" id="GO:0009236">
    <property type="term" value="P:cobalamin biosynthetic process"/>
    <property type="evidence" value="ECO:0007669"/>
    <property type="project" value="UniProtKB-UniRule"/>
</dbReference>
<dbReference type="RefSeq" id="WP_090173786.1">
    <property type="nucleotide sequence ID" value="NZ_FMXR01000010.1"/>
</dbReference>
<dbReference type="EMBL" id="FMXR01000010">
    <property type="protein sequence ID" value="SDB20298.1"/>
    <property type="molecule type" value="Genomic_DNA"/>
</dbReference>
<dbReference type="AlphaFoldDB" id="A0A1G6BI91"/>
<dbReference type="GO" id="GO:0005886">
    <property type="term" value="C:plasma membrane"/>
    <property type="evidence" value="ECO:0007669"/>
    <property type="project" value="UniProtKB-SubCell"/>
</dbReference>
<keyword evidence="4 9" id="KW-1003">Cell membrane</keyword>
<proteinExistence type="inferred from homology"/>
<evidence type="ECO:0000256" key="1">
    <source>
        <dbReference type="ARBA" id="ARBA00004651"/>
    </source>
</evidence>
<keyword evidence="7 9" id="KW-1133">Transmembrane helix</keyword>
<protein>
    <recommendedName>
        <fullName evidence="9">Cobalamin biosynthesis protein CobD</fullName>
    </recommendedName>
</protein>
<evidence type="ECO:0000256" key="7">
    <source>
        <dbReference type="ARBA" id="ARBA00022989"/>
    </source>
</evidence>
<dbReference type="GO" id="GO:0015420">
    <property type="term" value="F:ABC-type vitamin B12 transporter activity"/>
    <property type="evidence" value="ECO:0007669"/>
    <property type="project" value="UniProtKB-UniRule"/>
</dbReference>
<comment type="caution">
    <text evidence="9">Lacks conserved residue(s) required for the propagation of feature annotation.</text>
</comment>
<evidence type="ECO:0000313" key="11">
    <source>
        <dbReference type="Proteomes" id="UP000199228"/>
    </source>
</evidence>
<evidence type="ECO:0000256" key="6">
    <source>
        <dbReference type="ARBA" id="ARBA00022692"/>
    </source>
</evidence>
<comment type="pathway">
    <text evidence="2 9">Cofactor biosynthesis; adenosylcobalamin biosynthesis.</text>
</comment>
<keyword evidence="8 9" id="KW-0472">Membrane</keyword>
<name>A0A1G6BI91_EUBOX</name>
<keyword evidence="5 9" id="KW-0169">Cobalamin biosynthesis</keyword>
<reference evidence="10 11" key="1">
    <citation type="submission" date="2016-10" db="EMBL/GenBank/DDBJ databases">
        <authorList>
            <person name="de Groot N.N."/>
        </authorList>
    </citation>
    <scope>NUCLEOTIDE SEQUENCE [LARGE SCALE GENOMIC DNA]</scope>
    <source>
        <strain evidence="10 11">DSM 3217</strain>
    </source>
</reference>
<evidence type="ECO:0000256" key="2">
    <source>
        <dbReference type="ARBA" id="ARBA00004953"/>
    </source>
</evidence>
<dbReference type="PANTHER" id="PTHR34308">
    <property type="entry name" value="COBALAMIN BIOSYNTHESIS PROTEIN CBIB"/>
    <property type="match status" value="1"/>
</dbReference>
<dbReference type="InterPro" id="IPR004485">
    <property type="entry name" value="Cobalamin_biosynth_CobD/CbiB"/>
</dbReference>
<accession>A0A1G6BI91</accession>
<evidence type="ECO:0000256" key="3">
    <source>
        <dbReference type="ARBA" id="ARBA00006263"/>
    </source>
</evidence>
<gene>
    <name evidence="9" type="primary">cobD</name>
    <name evidence="10" type="ORF">SAMN02910417_01546</name>
</gene>
<comment type="function">
    <text evidence="9">Converts cobyric acid to cobinamide by the addition of aminopropanol on the F carboxylic group.</text>
</comment>
<evidence type="ECO:0000256" key="5">
    <source>
        <dbReference type="ARBA" id="ARBA00022573"/>
    </source>
</evidence>
<evidence type="ECO:0000256" key="8">
    <source>
        <dbReference type="ARBA" id="ARBA00023136"/>
    </source>
</evidence>
<evidence type="ECO:0000256" key="4">
    <source>
        <dbReference type="ARBA" id="ARBA00022475"/>
    </source>
</evidence>
<feature type="transmembrane region" description="Helical" evidence="9">
    <location>
        <begin position="308"/>
        <end position="327"/>
    </location>
</feature>
<comment type="similarity">
    <text evidence="3 9">Belongs to the CobD/CbiB family.</text>
</comment>
<keyword evidence="11" id="KW-1185">Reference proteome</keyword>